<evidence type="ECO:0000256" key="1">
    <source>
        <dbReference type="ARBA" id="ARBA00004533"/>
    </source>
</evidence>
<comment type="caution">
    <text evidence="8">The sequence shown here is derived from an EMBL/GenBank/DDBJ whole genome shotgun (WGS) entry which is preliminary data.</text>
</comment>
<keyword evidence="5" id="KW-0472">Membrane</keyword>
<keyword evidence="6 8" id="KW-0012">Acyltransferase</keyword>
<reference evidence="8 9" key="1">
    <citation type="submission" date="2020-06" db="EMBL/GenBank/DDBJ databases">
        <title>Description of novel acetic acid bacteria.</title>
        <authorList>
            <person name="Sombolestani A."/>
        </authorList>
    </citation>
    <scope>NUCLEOTIDE SEQUENCE [LARGE SCALE GENOMIC DNA]</scope>
    <source>
        <strain evidence="8 9">LMG 31431</strain>
    </source>
</reference>
<accession>A0A7Y7M5I0</accession>
<keyword evidence="2" id="KW-1003">Cell membrane</keyword>
<dbReference type="GO" id="GO:0009247">
    <property type="term" value="P:glycolipid biosynthetic process"/>
    <property type="evidence" value="ECO:0007669"/>
    <property type="project" value="UniProtKB-ARBA"/>
</dbReference>
<protein>
    <submittedName>
        <fullName evidence="8">Lauroyl acyltransferase</fullName>
    </submittedName>
</protein>
<dbReference type="PANTHER" id="PTHR30606">
    <property type="entry name" value="LIPID A BIOSYNTHESIS LAUROYL ACYLTRANSFERASE"/>
    <property type="match status" value="1"/>
</dbReference>
<proteinExistence type="predicted"/>
<dbReference type="Proteomes" id="UP000534870">
    <property type="component" value="Unassembled WGS sequence"/>
</dbReference>
<evidence type="ECO:0000256" key="3">
    <source>
        <dbReference type="ARBA" id="ARBA00022519"/>
    </source>
</evidence>
<dbReference type="GO" id="GO:0016746">
    <property type="term" value="F:acyltransferase activity"/>
    <property type="evidence" value="ECO:0007669"/>
    <property type="project" value="UniProtKB-KW"/>
</dbReference>
<comment type="subcellular location">
    <subcellularLocation>
        <location evidence="1">Cell inner membrane</location>
    </subcellularLocation>
</comment>
<dbReference type="GO" id="GO:0005886">
    <property type="term" value="C:plasma membrane"/>
    <property type="evidence" value="ECO:0007669"/>
    <property type="project" value="UniProtKB-SubCell"/>
</dbReference>
<evidence type="ECO:0000256" key="7">
    <source>
        <dbReference type="SAM" id="MobiDB-lite"/>
    </source>
</evidence>
<sequence length="399" mass="43459">MAPCYQEIALKRCQTASCLCQAIHNLAARKGRRHQTAGGARQYRRGQHPASANSSGETSVVSAHISRALQRPEYPPRSGNRQAGRIRLLHGVQGLVLSGTIRALQYLGPARCSDLGAMLARTVGPVLSVSRIALDNLRIAFPEMAESSRDALMRDAWDNLGRVVAEFPHLPNLGRTQDGPGWEIVGEECIAQAWQGGNPPLFFSAHLGNWEMILPIAGALGLPVGGVYRRTSNPVIDRLIQGIRERAGSGTKMFPKGRQGARAIIAHLSAGGTVGFLVDQKMNDGIKIPFFGSPAWTAPAIAHLALRFERNIVPVSIVRIAPARFRLVCEPALRIALSGNQKEDEVSIMSAINRHLEGWISSRPSAWLWFHRRWPKGAPADQGHHGAVHHGTARPSRSR</sequence>
<evidence type="ECO:0000256" key="6">
    <source>
        <dbReference type="ARBA" id="ARBA00023315"/>
    </source>
</evidence>
<dbReference type="InterPro" id="IPR004960">
    <property type="entry name" value="LipA_acyltrans"/>
</dbReference>
<organism evidence="8 9">
    <name type="scientific">Nguyenibacter vanlangensis</name>
    <dbReference type="NCBI Taxonomy" id="1216886"/>
    <lineage>
        <taxon>Bacteria</taxon>
        <taxon>Pseudomonadati</taxon>
        <taxon>Pseudomonadota</taxon>
        <taxon>Alphaproteobacteria</taxon>
        <taxon>Acetobacterales</taxon>
        <taxon>Acetobacteraceae</taxon>
        <taxon>Nguyenibacter</taxon>
    </lineage>
</organism>
<evidence type="ECO:0000313" key="8">
    <source>
        <dbReference type="EMBL" id="NVN11047.1"/>
    </source>
</evidence>
<evidence type="ECO:0000256" key="2">
    <source>
        <dbReference type="ARBA" id="ARBA00022475"/>
    </source>
</evidence>
<evidence type="ECO:0000256" key="5">
    <source>
        <dbReference type="ARBA" id="ARBA00023136"/>
    </source>
</evidence>
<dbReference type="AlphaFoldDB" id="A0A7Y7M5I0"/>
<feature type="region of interest" description="Disordered" evidence="7">
    <location>
        <begin position="378"/>
        <end position="399"/>
    </location>
</feature>
<dbReference type="Pfam" id="PF03279">
    <property type="entry name" value="Lip_A_acyltrans"/>
    <property type="match status" value="1"/>
</dbReference>
<keyword evidence="3" id="KW-0997">Cell inner membrane</keyword>
<feature type="compositionally biased region" description="Basic residues" evidence="7">
    <location>
        <begin position="386"/>
        <end position="399"/>
    </location>
</feature>
<feature type="compositionally biased region" description="Polar residues" evidence="7">
    <location>
        <begin position="50"/>
        <end position="61"/>
    </location>
</feature>
<dbReference type="PANTHER" id="PTHR30606:SF9">
    <property type="entry name" value="LIPID A BIOSYNTHESIS LAUROYLTRANSFERASE"/>
    <property type="match status" value="1"/>
</dbReference>
<dbReference type="EMBL" id="JABXXP010000109">
    <property type="protein sequence ID" value="NVN11047.1"/>
    <property type="molecule type" value="Genomic_DNA"/>
</dbReference>
<feature type="region of interest" description="Disordered" evidence="7">
    <location>
        <begin position="31"/>
        <end position="81"/>
    </location>
</feature>
<evidence type="ECO:0000313" key="9">
    <source>
        <dbReference type="Proteomes" id="UP000534870"/>
    </source>
</evidence>
<evidence type="ECO:0000256" key="4">
    <source>
        <dbReference type="ARBA" id="ARBA00022679"/>
    </source>
</evidence>
<gene>
    <name evidence="8" type="ORF">HUK84_07835</name>
</gene>
<name>A0A7Y7M5I0_9PROT</name>
<keyword evidence="4 8" id="KW-0808">Transferase</keyword>
<dbReference type="CDD" id="cd07984">
    <property type="entry name" value="LPLAT_LABLAT-like"/>
    <property type="match status" value="1"/>
</dbReference>